<keyword evidence="1" id="KW-1133">Transmembrane helix</keyword>
<organism evidence="2 3">
    <name type="scientific">Huiozyma naganishii (strain ATCC MYA-139 / BCRC 22969 / CBS 8797 / KCTC 17520 / NBRC 10181 / NCYC 3082 / Yp74L-3)</name>
    <name type="common">Yeast</name>
    <name type="synonym">Kazachstania naganishii</name>
    <dbReference type="NCBI Taxonomy" id="1071383"/>
    <lineage>
        <taxon>Eukaryota</taxon>
        <taxon>Fungi</taxon>
        <taxon>Dikarya</taxon>
        <taxon>Ascomycota</taxon>
        <taxon>Saccharomycotina</taxon>
        <taxon>Saccharomycetes</taxon>
        <taxon>Saccharomycetales</taxon>
        <taxon>Saccharomycetaceae</taxon>
        <taxon>Huiozyma</taxon>
    </lineage>
</organism>
<dbReference type="AlphaFoldDB" id="J7S3A3"/>
<feature type="transmembrane region" description="Helical" evidence="1">
    <location>
        <begin position="61"/>
        <end position="80"/>
    </location>
</feature>
<feature type="transmembrane region" description="Helical" evidence="1">
    <location>
        <begin position="108"/>
        <end position="126"/>
    </location>
</feature>
<dbReference type="GO" id="GO:0051082">
    <property type="term" value="F:unfolded protein binding"/>
    <property type="evidence" value="ECO:0007669"/>
    <property type="project" value="EnsemblFungi"/>
</dbReference>
<dbReference type="eggNOG" id="ENOG502QSU5">
    <property type="taxonomic scope" value="Eukaryota"/>
</dbReference>
<dbReference type="STRING" id="1071383.J7S3A3"/>
<dbReference type="Proteomes" id="UP000006310">
    <property type="component" value="Chromosome 2"/>
</dbReference>
<dbReference type="HOGENOM" id="CLU_076919_0_0_1"/>
<keyword evidence="3" id="KW-1185">Reference proteome</keyword>
<evidence type="ECO:0008006" key="4">
    <source>
        <dbReference type="Google" id="ProtNLM"/>
    </source>
</evidence>
<keyword evidence="1" id="KW-0812">Transmembrane</keyword>
<keyword evidence="1" id="KW-0472">Membrane</keyword>
<dbReference type="InterPro" id="IPR024297">
    <property type="entry name" value="Pho86"/>
</dbReference>
<dbReference type="GeneID" id="34524254"/>
<dbReference type="OrthoDB" id="4082764at2759"/>
<dbReference type="GO" id="GO:0006457">
    <property type="term" value="P:protein folding"/>
    <property type="evidence" value="ECO:0007669"/>
    <property type="project" value="EnsemblFungi"/>
</dbReference>
<reference evidence="3" key="2">
    <citation type="submission" date="2012-08" db="EMBL/GenBank/DDBJ databases">
        <title>Genome sequence of Kazachstania naganishii.</title>
        <authorList>
            <person name="Gordon J.L."/>
            <person name="Armisen D."/>
            <person name="Proux-Wera E."/>
            <person name="OhEigeartaigh S.S."/>
            <person name="Byrne K.P."/>
            <person name="Wolfe K.H."/>
        </authorList>
    </citation>
    <scope>NUCLEOTIDE SEQUENCE [LARGE SCALE GENOMIC DNA]</scope>
    <source>
        <strain evidence="3">ATCC MYA-139 / BCRC 22969 / CBS 8797 / CCRC 22969 / KCTC 17520 / NBRC 10181 / NCYC 3082</strain>
    </source>
</reference>
<evidence type="ECO:0000256" key="1">
    <source>
        <dbReference type="SAM" id="Phobius"/>
    </source>
</evidence>
<dbReference type="GO" id="GO:0006888">
    <property type="term" value="P:endoplasmic reticulum to Golgi vesicle-mediated transport"/>
    <property type="evidence" value="ECO:0007669"/>
    <property type="project" value="EnsemblFungi"/>
</dbReference>
<dbReference type="EMBL" id="HE978315">
    <property type="protein sequence ID" value="CCK68604.1"/>
    <property type="molecule type" value="Genomic_DNA"/>
</dbReference>
<proteinExistence type="predicted"/>
<sequence length="297" mass="32919">MVKQNVKVPRIEQVDASLNKPLDKDAPPTIFQTRLTPEYATAAMTLAVDFVKQKQALATKYLVFHPLVIGGIVLLLAVFMTPRVTLPQHFSSVTLYCTHLVLLNKKHTIGAVIFLAITSSFMLTLVSRVSEAFFKAQVSRIEDSNGALVFNKDLAGILASGDDNTNIVVYRNTPIALVSIKKTEVLSDTESLCMVINSIGCRRVYLKSGILEDLIDWANGASKQVHDEQKARAPSLRLILEVYSFDGFLKETLAKKGFHCISSRTIAENKILGGVFGAKKELWGVQFHIENKLKEQK</sequence>
<evidence type="ECO:0000313" key="3">
    <source>
        <dbReference type="Proteomes" id="UP000006310"/>
    </source>
</evidence>
<dbReference type="GO" id="GO:0010966">
    <property type="term" value="P:regulation of phosphate transport"/>
    <property type="evidence" value="ECO:0007669"/>
    <property type="project" value="EnsemblFungi"/>
</dbReference>
<name>J7S3A3_HUIN7</name>
<dbReference type="KEGG" id="kng:KNAG_0B01570"/>
<gene>
    <name evidence="2" type="primary">KNAG0B01570</name>
    <name evidence="2" type="ordered locus">KNAG_0B01570</name>
</gene>
<reference evidence="2 3" key="1">
    <citation type="journal article" date="2011" name="Proc. Natl. Acad. Sci. U.S.A.">
        <title>Evolutionary erosion of yeast sex chromosomes by mating-type switching accidents.</title>
        <authorList>
            <person name="Gordon J.L."/>
            <person name="Armisen D."/>
            <person name="Proux-Wera E."/>
            <person name="Oheigeartaigh S.S."/>
            <person name="Byrne K.P."/>
            <person name="Wolfe K.H."/>
        </authorList>
    </citation>
    <scope>NUCLEOTIDE SEQUENCE [LARGE SCALE GENOMIC DNA]</scope>
    <source>
        <strain evidence="3">ATCC MYA-139 / BCRC 22969 / CBS 8797 / CCRC 22969 / KCTC 17520 / NBRC 10181 / NCYC 3082</strain>
    </source>
</reference>
<dbReference type="GO" id="GO:0005783">
    <property type="term" value="C:endoplasmic reticulum"/>
    <property type="evidence" value="ECO:0007669"/>
    <property type="project" value="EnsemblFungi"/>
</dbReference>
<dbReference type="RefSeq" id="XP_022462850.1">
    <property type="nucleotide sequence ID" value="XM_022611442.1"/>
</dbReference>
<protein>
    <recommendedName>
        <fullName evidence="4">Inorganic phosphate transporter PHO86</fullName>
    </recommendedName>
</protein>
<accession>J7S3A3</accession>
<evidence type="ECO:0000313" key="2">
    <source>
        <dbReference type="EMBL" id="CCK68604.1"/>
    </source>
</evidence>
<dbReference type="OMA" id="ELWGVQF"/>
<dbReference type="Pfam" id="PF11124">
    <property type="entry name" value="Pho86"/>
    <property type="match status" value="1"/>
</dbReference>